<dbReference type="Proteomes" id="UP000023435">
    <property type="component" value="Unassembled WGS sequence"/>
</dbReference>
<organism evidence="2 3">
    <name type="scientific">Lysobacter capsici AZ78</name>
    <dbReference type="NCBI Taxonomy" id="1444315"/>
    <lineage>
        <taxon>Bacteria</taxon>
        <taxon>Pseudomonadati</taxon>
        <taxon>Pseudomonadota</taxon>
        <taxon>Gammaproteobacteria</taxon>
        <taxon>Lysobacterales</taxon>
        <taxon>Lysobacteraceae</taxon>
        <taxon>Lysobacter</taxon>
    </lineage>
</organism>
<feature type="signal peptide" evidence="1">
    <location>
        <begin position="1"/>
        <end position="26"/>
    </location>
</feature>
<evidence type="ECO:0000256" key="1">
    <source>
        <dbReference type="SAM" id="SignalP"/>
    </source>
</evidence>
<proteinExistence type="predicted"/>
<dbReference type="AlphaFoldDB" id="A0A120AH78"/>
<comment type="caution">
    <text evidence="2">The sequence shown here is derived from an EMBL/GenBank/DDBJ whole genome shotgun (WGS) entry which is preliminary data.</text>
</comment>
<keyword evidence="3" id="KW-1185">Reference proteome</keyword>
<evidence type="ECO:0000313" key="2">
    <source>
        <dbReference type="EMBL" id="KWS05737.1"/>
    </source>
</evidence>
<keyword evidence="1" id="KW-0732">Signal</keyword>
<feature type="chain" id="PRO_5007163676" evidence="1">
    <location>
        <begin position="27"/>
        <end position="84"/>
    </location>
</feature>
<reference evidence="2 3" key="1">
    <citation type="journal article" date="2014" name="Genome Announc.">
        <title>Draft Genome Sequence of Lysobacter capsici AZ78, a Bacterium Antagonistic to Plant-Pathogenic Oomycetes.</title>
        <authorList>
            <person name="Puopolo G."/>
            <person name="Sonego P."/>
            <person name="Engelen K."/>
            <person name="Pertot I."/>
        </authorList>
    </citation>
    <scope>NUCLEOTIDE SEQUENCE [LARGE SCALE GENOMIC DNA]</scope>
    <source>
        <strain evidence="2 3">AZ78</strain>
    </source>
</reference>
<evidence type="ECO:0000313" key="3">
    <source>
        <dbReference type="Proteomes" id="UP000023435"/>
    </source>
</evidence>
<accession>A0A120AH78</accession>
<gene>
    <name evidence="2" type="ORF">AZ78_3289</name>
</gene>
<protein>
    <submittedName>
        <fullName evidence="2">Uncharacterized protein</fullName>
    </submittedName>
</protein>
<dbReference type="EMBL" id="JAJA02000001">
    <property type="protein sequence ID" value="KWS05737.1"/>
    <property type="molecule type" value="Genomic_DNA"/>
</dbReference>
<dbReference type="RefSeq" id="WP_036105231.1">
    <property type="nucleotide sequence ID" value="NZ_JAJA02000001.1"/>
</dbReference>
<sequence length="84" mass="9032">MKQVTKTLLMLALVAASAFTIGSALARPTGGGTLPQQPPQPPIGVEHDVWTCYYPGEIVEFETFCPPVYNGKVLVDAVYGRPII</sequence>
<name>A0A120AH78_9GAMM</name>
<dbReference type="OrthoDB" id="9987063at2"/>